<organism evidence="3 4">
    <name type="scientific">Cyclotella cryptica</name>
    <dbReference type="NCBI Taxonomy" id="29204"/>
    <lineage>
        <taxon>Eukaryota</taxon>
        <taxon>Sar</taxon>
        <taxon>Stramenopiles</taxon>
        <taxon>Ochrophyta</taxon>
        <taxon>Bacillariophyta</taxon>
        <taxon>Coscinodiscophyceae</taxon>
        <taxon>Thalassiosirophycidae</taxon>
        <taxon>Stephanodiscales</taxon>
        <taxon>Stephanodiscaceae</taxon>
        <taxon>Cyclotella</taxon>
    </lineage>
</organism>
<sequence length="546" mass="61285">MSQYANGRYDPSRRRRRPLHVQASPFHAAAGLAAAAAVAYGAYRLGSLAWNSFRDGEDDRDYDDEEENEDILYEWNNEKRRGRNQATEDDSPRSSYRSRRSRGDWSELNHRRRSHRPSPKEDYHHRSFENGATRNEMISNGMKGVVSNDASDLGPAVFSARTGMPSSISEEEGDGGIPNISPIVRNSRMARCRTEASRAMIDFLPTLKKAVAMETDVGTETEELKLLRVQRRERNEGEGSNDEERSRERELWNAIKNKSVTRLVTTVYAHSIVFLVLTVQVNLLGGRLLREEVGDAILPENQSAGVDRYRSSHQMVLAKTYQHVFSKGIPCLAKAVSKVVDEVLKAWDVLGSVDDGSCGEKKNSVTIHDVSSWINQIRDEIERPLKKGMSPSSALAQYIIPEEDEDIQNESHNEATEDELAKYILDETYDLLESPTFANAERKCLDATFSHLHDDGYAKLFSPLSQNGGAFTADDAETIPLANVVTHLQKVTVSTFYRPPSKKDEIESWGGVFGMMEEPLPSDANAFIPMLERLNAVLELGHVCFD</sequence>
<protein>
    <submittedName>
        <fullName evidence="3">Uncharacterized protein</fullName>
    </submittedName>
</protein>
<dbReference type="InterPro" id="IPR006966">
    <property type="entry name" value="Peroxin-3"/>
</dbReference>
<comment type="caution">
    <text evidence="3">The sequence shown here is derived from an EMBL/GenBank/DDBJ whole genome shotgun (WGS) entry which is preliminary data.</text>
</comment>
<gene>
    <name evidence="3" type="ORF">HJC23_002722</name>
</gene>
<dbReference type="EMBL" id="JABMIG020000218">
    <property type="protein sequence ID" value="KAL3785267.1"/>
    <property type="molecule type" value="Genomic_DNA"/>
</dbReference>
<dbReference type="Pfam" id="PF04882">
    <property type="entry name" value="Peroxin-3"/>
    <property type="match status" value="2"/>
</dbReference>
<feature type="region of interest" description="Disordered" evidence="1">
    <location>
        <begin position="228"/>
        <end position="247"/>
    </location>
</feature>
<dbReference type="Proteomes" id="UP001516023">
    <property type="component" value="Unassembled WGS sequence"/>
</dbReference>
<feature type="compositionally biased region" description="Basic and acidic residues" evidence="1">
    <location>
        <begin position="118"/>
        <end position="128"/>
    </location>
</feature>
<evidence type="ECO:0000256" key="1">
    <source>
        <dbReference type="SAM" id="MobiDB-lite"/>
    </source>
</evidence>
<dbReference type="PANTHER" id="PTHR28080:SF1">
    <property type="entry name" value="PEROXISOMAL BIOGENESIS FACTOR 3"/>
    <property type="match status" value="1"/>
</dbReference>
<keyword evidence="4" id="KW-1185">Reference proteome</keyword>
<feature type="region of interest" description="Disordered" evidence="1">
    <location>
        <begin position="81"/>
        <end position="128"/>
    </location>
</feature>
<keyword evidence="2" id="KW-0812">Transmembrane</keyword>
<dbReference type="AlphaFoldDB" id="A0ABD3PC82"/>
<proteinExistence type="predicted"/>
<keyword evidence="2" id="KW-1133">Transmembrane helix</keyword>
<evidence type="ECO:0000313" key="3">
    <source>
        <dbReference type="EMBL" id="KAL3785267.1"/>
    </source>
</evidence>
<name>A0ABD3PC82_9STRA</name>
<reference evidence="3 4" key="1">
    <citation type="journal article" date="2020" name="G3 (Bethesda)">
        <title>Improved Reference Genome for Cyclotella cryptica CCMP332, a Model for Cell Wall Morphogenesis, Salinity Adaptation, and Lipid Production in Diatoms (Bacillariophyta).</title>
        <authorList>
            <person name="Roberts W.R."/>
            <person name="Downey K.M."/>
            <person name="Ruck E.C."/>
            <person name="Traller J.C."/>
            <person name="Alverson A.J."/>
        </authorList>
    </citation>
    <scope>NUCLEOTIDE SEQUENCE [LARGE SCALE GENOMIC DNA]</scope>
    <source>
        <strain evidence="3 4">CCMP332</strain>
    </source>
</reference>
<feature type="transmembrane region" description="Helical" evidence="2">
    <location>
        <begin position="21"/>
        <end position="43"/>
    </location>
</feature>
<evidence type="ECO:0000313" key="4">
    <source>
        <dbReference type="Proteomes" id="UP001516023"/>
    </source>
</evidence>
<keyword evidence="2" id="KW-0472">Membrane</keyword>
<evidence type="ECO:0000256" key="2">
    <source>
        <dbReference type="SAM" id="Phobius"/>
    </source>
</evidence>
<accession>A0ABD3PC82</accession>
<dbReference type="PANTHER" id="PTHR28080">
    <property type="entry name" value="PEROXISOMAL BIOGENESIS FACTOR 3"/>
    <property type="match status" value="1"/>
</dbReference>